<evidence type="ECO:0000256" key="10">
    <source>
        <dbReference type="ARBA" id="ARBA00023014"/>
    </source>
</evidence>
<gene>
    <name evidence="14" type="primary">nifS</name>
    <name evidence="14" type="ORF">BHAOGJBA_1931</name>
</gene>
<keyword evidence="9" id="KW-0408">Iron</keyword>
<evidence type="ECO:0000313" key="15">
    <source>
        <dbReference type="Proteomes" id="UP001055247"/>
    </source>
</evidence>
<keyword evidence="6" id="KW-0808">Transferase</keyword>
<evidence type="ECO:0000256" key="2">
    <source>
        <dbReference type="ARBA" id="ARBA00003120"/>
    </source>
</evidence>
<comment type="caution">
    <text evidence="14">The sequence shown here is derived from an EMBL/GenBank/DDBJ whole genome shotgun (WGS) entry which is preliminary data.</text>
</comment>
<dbReference type="RefSeq" id="WP_066919164.1">
    <property type="nucleotide sequence ID" value="NZ_BPQO01000006.1"/>
</dbReference>
<keyword evidence="15" id="KW-1185">Reference proteome</keyword>
<keyword evidence="10" id="KW-0411">Iron-sulfur</keyword>
<dbReference type="Gene3D" id="3.90.1150.10">
    <property type="entry name" value="Aspartate Aminotransferase, domain 1"/>
    <property type="match status" value="1"/>
</dbReference>
<dbReference type="EMBL" id="BPQO01000006">
    <property type="protein sequence ID" value="GJD88415.1"/>
    <property type="molecule type" value="Genomic_DNA"/>
</dbReference>
<reference evidence="14" key="1">
    <citation type="journal article" date="2016" name="Front. Microbiol.">
        <title>Genome Sequence of the Piezophilic, Mesophilic Sulfate-Reducing Bacterium Desulfovibrio indicus J2T.</title>
        <authorList>
            <person name="Cao J."/>
            <person name="Maignien L."/>
            <person name="Shao Z."/>
            <person name="Alain K."/>
            <person name="Jebbar M."/>
        </authorList>
    </citation>
    <scope>NUCLEOTIDE SEQUENCE</scope>
    <source>
        <strain evidence="14">DSM 16372</strain>
    </source>
</reference>
<evidence type="ECO:0000256" key="3">
    <source>
        <dbReference type="ARBA" id="ARBA00006490"/>
    </source>
</evidence>
<evidence type="ECO:0000256" key="7">
    <source>
        <dbReference type="ARBA" id="ARBA00022723"/>
    </source>
</evidence>
<evidence type="ECO:0000259" key="13">
    <source>
        <dbReference type="Pfam" id="PF00266"/>
    </source>
</evidence>
<name>A0AAV4ZIW1_9HYPH</name>
<keyword evidence="8" id="KW-0663">Pyridoxal phosphate</keyword>
<dbReference type="GO" id="GO:0031071">
    <property type="term" value="F:cysteine desulfurase activity"/>
    <property type="evidence" value="ECO:0007669"/>
    <property type="project" value="UniProtKB-EC"/>
</dbReference>
<organism evidence="14 15">
    <name type="scientific">Methylobacterium hispanicum</name>
    <dbReference type="NCBI Taxonomy" id="270350"/>
    <lineage>
        <taxon>Bacteria</taxon>
        <taxon>Pseudomonadati</taxon>
        <taxon>Pseudomonadota</taxon>
        <taxon>Alphaproteobacteria</taxon>
        <taxon>Hyphomicrobiales</taxon>
        <taxon>Methylobacteriaceae</taxon>
        <taxon>Methylobacterium</taxon>
    </lineage>
</organism>
<dbReference type="InterPro" id="IPR015424">
    <property type="entry name" value="PyrdxlP-dep_Trfase"/>
</dbReference>
<dbReference type="InterPro" id="IPR015422">
    <property type="entry name" value="PyrdxlP-dep_Trfase_small"/>
</dbReference>
<protein>
    <recommendedName>
        <fullName evidence="5">Cysteine desulfurase</fullName>
        <ecNumber evidence="4">2.8.1.7</ecNumber>
    </recommendedName>
</protein>
<proteinExistence type="inferred from homology"/>
<dbReference type="PANTHER" id="PTHR11601:SF34">
    <property type="entry name" value="CYSTEINE DESULFURASE"/>
    <property type="match status" value="1"/>
</dbReference>
<keyword evidence="7" id="KW-0479">Metal-binding</keyword>
<dbReference type="Gene3D" id="3.40.640.10">
    <property type="entry name" value="Type I PLP-dependent aspartate aminotransferase-like (Major domain)"/>
    <property type="match status" value="1"/>
</dbReference>
<evidence type="ECO:0000256" key="12">
    <source>
        <dbReference type="RuleBase" id="RU004504"/>
    </source>
</evidence>
<dbReference type="InterPro" id="IPR000192">
    <property type="entry name" value="Aminotrans_V_dom"/>
</dbReference>
<dbReference type="InterPro" id="IPR015421">
    <property type="entry name" value="PyrdxlP-dep_Trfase_major"/>
</dbReference>
<dbReference type="Pfam" id="PF00266">
    <property type="entry name" value="Aminotran_5"/>
    <property type="match status" value="1"/>
</dbReference>
<evidence type="ECO:0000313" key="14">
    <source>
        <dbReference type="EMBL" id="GJD88415.1"/>
    </source>
</evidence>
<evidence type="ECO:0000256" key="1">
    <source>
        <dbReference type="ARBA" id="ARBA00001933"/>
    </source>
</evidence>
<dbReference type="EC" id="2.8.1.7" evidence="4"/>
<feature type="domain" description="Aminotransferase class V" evidence="13">
    <location>
        <begin position="7"/>
        <end position="370"/>
    </location>
</feature>
<reference evidence="14" key="2">
    <citation type="submission" date="2021-08" db="EMBL/GenBank/DDBJ databases">
        <authorList>
            <person name="Tani A."/>
            <person name="Ola A."/>
            <person name="Ogura Y."/>
            <person name="Katsura K."/>
            <person name="Hayashi T."/>
        </authorList>
    </citation>
    <scope>NUCLEOTIDE SEQUENCE</scope>
    <source>
        <strain evidence="14">DSM 16372</strain>
    </source>
</reference>
<evidence type="ECO:0000256" key="8">
    <source>
        <dbReference type="ARBA" id="ARBA00022898"/>
    </source>
</evidence>
<comment type="catalytic activity">
    <reaction evidence="11">
        <text>(sulfur carrier)-H + L-cysteine = (sulfur carrier)-SH + L-alanine</text>
        <dbReference type="Rhea" id="RHEA:43892"/>
        <dbReference type="Rhea" id="RHEA-COMP:14737"/>
        <dbReference type="Rhea" id="RHEA-COMP:14739"/>
        <dbReference type="ChEBI" id="CHEBI:29917"/>
        <dbReference type="ChEBI" id="CHEBI:35235"/>
        <dbReference type="ChEBI" id="CHEBI:57972"/>
        <dbReference type="ChEBI" id="CHEBI:64428"/>
        <dbReference type="EC" id="2.8.1.7"/>
    </reaction>
</comment>
<sequence length="392" mass="39126">MSPERAYLDHNATSPVRPEVAAAVARALALPGNPSSVHAEGRAARAALEAARAQVGRLVGAPASRVVFTSGGTEAANAALSGALRRAGSPAPTRLLVGATEHPCVAVGHRFAEGAVEVLPVTAAGVIDLGALASRLDALRDEAVLVSVHAANNETGVVQPLAEIVALARRHGAALVHSDAVQAAGKIALDFTALGLDALTLSGHKFAAPKGVGALVLGAGVSLEAAFVRGGGQEARLRCGTEALPALVGMGVAAEIAHAVLAEEGARLAGLRDALEAGVLARAPDAAVFGADAPRLPNTLSFAVPGLDAPTALIALDLAGVAVSSGSACASGKVARSPVLAAMGVSPALATGALRVSFGWNSGIEDASRFLDAFERVIHTLYKRRGEAARAA</sequence>
<accession>A0AAV4ZIW1</accession>
<evidence type="ECO:0000256" key="11">
    <source>
        <dbReference type="ARBA" id="ARBA00050776"/>
    </source>
</evidence>
<dbReference type="PIRSF" id="PIRSF005572">
    <property type="entry name" value="NifS"/>
    <property type="match status" value="1"/>
</dbReference>
<evidence type="ECO:0000256" key="9">
    <source>
        <dbReference type="ARBA" id="ARBA00023004"/>
    </source>
</evidence>
<dbReference type="SUPFAM" id="SSF53383">
    <property type="entry name" value="PLP-dependent transferases"/>
    <property type="match status" value="1"/>
</dbReference>
<dbReference type="GO" id="GO:0051536">
    <property type="term" value="F:iron-sulfur cluster binding"/>
    <property type="evidence" value="ECO:0007669"/>
    <property type="project" value="UniProtKB-KW"/>
</dbReference>
<dbReference type="GO" id="GO:0046872">
    <property type="term" value="F:metal ion binding"/>
    <property type="evidence" value="ECO:0007669"/>
    <property type="project" value="UniProtKB-KW"/>
</dbReference>
<dbReference type="PANTHER" id="PTHR11601">
    <property type="entry name" value="CYSTEINE DESULFURYLASE FAMILY MEMBER"/>
    <property type="match status" value="1"/>
</dbReference>
<comment type="function">
    <text evidence="2">Catalyzes the removal of elemental sulfur atoms from cysteine to produce alanine. Seems to participate in the biosynthesis of the nitrogenase metalloclusters by providing the inorganic sulfur required for the Fe-S core formation.</text>
</comment>
<dbReference type="InterPro" id="IPR020578">
    <property type="entry name" value="Aminotrans_V_PyrdxlP_BS"/>
</dbReference>
<comment type="cofactor">
    <cofactor evidence="1 12">
        <name>pyridoxal 5'-phosphate</name>
        <dbReference type="ChEBI" id="CHEBI:597326"/>
    </cofactor>
</comment>
<dbReference type="AlphaFoldDB" id="A0AAV4ZIW1"/>
<dbReference type="Proteomes" id="UP001055247">
    <property type="component" value="Unassembled WGS sequence"/>
</dbReference>
<dbReference type="PROSITE" id="PS00595">
    <property type="entry name" value="AA_TRANSFER_CLASS_5"/>
    <property type="match status" value="1"/>
</dbReference>
<evidence type="ECO:0000256" key="4">
    <source>
        <dbReference type="ARBA" id="ARBA00012239"/>
    </source>
</evidence>
<evidence type="ECO:0000256" key="5">
    <source>
        <dbReference type="ARBA" id="ARBA00013558"/>
    </source>
</evidence>
<dbReference type="InterPro" id="IPR016454">
    <property type="entry name" value="Cysteine_dSase"/>
</dbReference>
<comment type="similarity">
    <text evidence="3">Belongs to the class-V pyridoxal-phosphate-dependent aminotransferase family. NifS/IscS subfamily.</text>
</comment>
<evidence type="ECO:0000256" key="6">
    <source>
        <dbReference type="ARBA" id="ARBA00022679"/>
    </source>
</evidence>
<dbReference type="Gene3D" id="1.10.260.50">
    <property type="match status" value="1"/>
</dbReference>